<evidence type="ECO:0000256" key="3">
    <source>
        <dbReference type="ARBA" id="ARBA00022630"/>
    </source>
</evidence>
<name>A0A1Y0EI87_9RHOB</name>
<dbReference type="SUPFAM" id="SSF52402">
    <property type="entry name" value="Adenine nucleotide alpha hydrolases-like"/>
    <property type="match status" value="1"/>
</dbReference>
<sequence>MAVLLLAEIAGGALALDATAKAVTAAKSLGDVTVLVAGPAAASEAASKIDGVAKVLVADDAAYANGLAEPVADLVVSLAGNYEHIVAPSTASAKNILPRVAALLDVMVLSDVTAVVDGATFERPIYAGNAMQTVKSSDSKKVLTVRTTAFDAAGQGGSAAVEVIAAAGDAGLSAWVEDKVAASDRPELTSAKIVVSGGRGVGSEENFQIIEALADKLGAAVGASRAAVDSGFTPNDRQVGQTGKVVAPELYIAVGISGAIQHLAGMKDSKVIVAINKDEEAPIFQVADYGLVADLFDAVPDMTKAL</sequence>
<dbReference type="PROSITE" id="PS00696">
    <property type="entry name" value="ETF_ALPHA"/>
    <property type="match status" value="1"/>
</dbReference>
<dbReference type="FunFam" id="3.40.50.1220:FF:000001">
    <property type="entry name" value="Electron transfer flavoprotein, alpha subunit"/>
    <property type="match status" value="1"/>
</dbReference>
<dbReference type="InterPro" id="IPR014730">
    <property type="entry name" value="ETF_a/b_N"/>
</dbReference>
<keyword evidence="12" id="KW-1185">Reference proteome</keyword>
<dbReference type="Pfam" id="PF00766">
    <property type="entry name" value="ETF_alpha"/>
    <property type="match status" value="1"/>
</dbReference>
<dbReference type="CDD" id="cd01715">
    <property type="entry name" value="ETF_alpha"/>
    <property type="match status" value="1"/>
</dbReference>
<evidence type="ECO:0000256" key="6">
    <source>
        <dbReference type="ARBA" id="ARBA00025649"/>
    </source>
</evidence>
<comment type="similarity">
    <text evidence="1">Belongs to the ETF alpha-subunit/FixB family.</text>
</comment>
<proteinExistence type="inferred from homology"/>
<reference evidence="11 12" key="1">
    <citation type="submission" date="2017-05" db="EMBL/GenBank/DDBJ databases">
        <title>Genome Sequence of Loktanella vestfoldensis Strain SMR4r Isolated from a Culture of the Diatom Skeletonema marinoi.</title>
        <authorList>
            <person name="Topel M."/>
            <person name="Pinder M.I.M."/>
            <person name="Johansson O.N."/>
            <person name="Kourtchenko O."/>
            <person name="Godhe A."/>
            <person name="Clarke A.K."/>
        </authorList>
    </citation>
    <scope>NUCLEOTIDE SEQUENCE [LARGE SCALE GENOMIC DNA]</scope>
    <source>
        <strain evidence="11 12">SMR4r</strain>
        <plasmid evidence="11 12">pSMR4r-1</plasmid>
    </source>
</reference>
<dbReference type="OrthoDB" id="9770286at2"/>
<dbReference type="GO" id="GO:0050660">
    <property type="term" value="F:flavin adenine dinucleotide binding"/>
    <property type="evidence" value="ECO:0007669"/>
    <property type="project" value="InterPro"/>
</dbReference>
<dbReference type="GO" id="GO:0033539">
    <property type="term" value="P:fatty acid beta-oxidation using acyl-CoA dehydrogenase"/>
    <property type="evidence" value="ECO:0007669"/>
    <property type="project" value="TreeGrafter"/>
</dbReference>
<feature type="binding site" evidence="9">
    <location>
        <begin position="255"/>
        <end position="262"/>
    </location>
    <ligand>
        <name>FAD</name>
        <dbReference type="ChEBI" id="CHEBI:57692"/>
    </ligand>
</feature>
<dbReference type="InterPro" id="IPR014729">
    <property type="entry name" value="Rossmann-like_a/b/a_fold"/>
</dbReference>
<dbReference type="SMART" id="SM00893">
    <property type="entry name" value="ETF"/>
    <property type="match status" value="1"/>
</dbReference>
<comment type="cofactor">
    <cofactor evidence="9">
        <name>FAD</name>
        <dbReference type="ChEBI" id="CHEBI:57692"/>
    </cofactor>
    <text evidence="9">Binds 1 FAD per dimer.</text>
</comment>
<evidence type="ECO:0000256" key="9">
    <source>
        <dbReference type="PIRSR" id="PIRSR000089-1"/>
    </source>
</evidence>
<dbReference type="InterPro" id="IPR033947">
    <property type="entry name" value="ETF_alpha_N"/>
</dbReference>
<keyword evidence="3" id="KW-0285">Flavoprotein</keyword>
<evidence type="ECO:0000256" key="4">
    <source>
        <dbReference type="ARBA" id="ARBA00022827"/>
    </source>
</evidence>
<evidence type="ECO:0000256" key="2">
    <source>
        <dbReference type="ARBA" id="ARBA00022448"/>
    </source>
</evidence>
<dbReference type="AlphaFoldDB" id="A0A1Y0EI87"/>
<feature type="binding site" evidence="9">
    <location>
        <begin position="224"/>
        <end position="225"/>
    </location>
    <ligand>
        <name>FAD</name>
        <dbReference type="ChEBI" id="CHEBI:57692"/>
    </ligand>
</feature>
<evidence type="ECO:0000313" key="12">
    <source>
        <dbReference type="Proteomes" id="UP000195273"/>
    </source>
</evidence>
<dbReference type="InterPro" id="IPR001308">
    <property type="entry name" value="ETF_a/FixB"/>
</dbReference>
<dbReference type="InterPro" id="IPR018206">
    <property type="entry name" value="ETF_asu_C_CS"/>
</dbReference>
<organism evidence="11 12">
    <name type="scientific">Yoonia vestfoldensis</name>
    <dbReference type="NCBI Taxonomy" id="245188"/>
    <lineage>
        <taxon>Bacteria</taxon>
        <taxon>Pseudomonadati</taxon>
        <taxon>Pseudomonadota</taxon>
        <taxon>Alphaproteobacteria</taxon>
        <taxon>Rhodobacterales</taxon>
        <taxon>Paracoccaceae</taxon>
        <taxon>Yoonia</taxon>
    </lineage>
</organism>
<dbReference type="PANTHER" id="PTHR43153:SF1">
    <property type="entry name" value="ELECTRON TRANSFER FLAVOPROTEIN SUBUNIT ALPHA, MITOCHONDRIAL"/>
    <property type="match status" value="1"/>
</dbReference>
<dbReference type="PANTHER" id="PTHR43153">
    <property type="entry name" value="ELECTRON TRANSFER FLAVOPROTEIN ALPHA"/>
    <property type="match status" value="1"/>
</dbReference>
<dbReference type="SUPFAM" id="SSF52467">
    <property type="entry name" value="DHS-like NAD/FAD-binding domain"/>
    <property type="match status" value="1"/>
</dbReference>
<dbReference type="Gene3D" id="3.40.50.1220">
    <property type="entry name" value="TPP-binding domain"/>
    <property type="match status" value="1"/>
</dbReference>
<dbReference type="InterPro" id="IPR014731">
    <property type="entry name" value="ETF_asu_C"/>
</dbReference>
<evidence type="ECO:0000259" key="10">
    <source>
        <dbReference type="SMART" id="SM00893"/>
    </source>
</evidence>
<evidence type="ECO:0000256" key="5">
    <source>
        <dbReference type="ARBA" id="ARBA00022982"/>
    </source>
</evidence>
<feature type="binding site" evidence="9">
    <location>
        <position position="199"/>
    </location>
    <ligand>
        <name>FAD</name>
        <dbReference type="ChEBI" id="CHEBI:57692"/>
    </ligand>
</feature>
<dbReference type="Pfam" id="PF01012">
    <property type="entry name" value="ETF"/>
    <property type="match status" value="1"/>
</dbReference>
<evidence type="ECO:0000256" key="8">
    <source>
        <dbReference type="ARBA" id="ARBA00079299"/>
    </source>
</evidence>
<protein>
    <recommendedName>
        <fullName evidence="7">Electron transfer flavoprotein subunit alpha</fullName>
    </recommendedName>
    <alternativeName>
        <fullName evidence="8">Electron transfer flavoprotein large subunit</fullName>
    </alternativeName>
</protein>
<comment type="function">
    <text evidence="6">The electron transfer flavoprotein serves as a specific electron acceptor for other dehydrogenases. It transfers the electrons to the main respiratory chain via ETF-ubiquinone oxidoreductase (ETF dehydrogenase).</text>
</comment>
<feature type="binding site" evidence="9">
    <location>
        <position position="276"/>
    </location>
    <ligand>
        <name>FAD</name>
        <dbReference type="ChEBI" id="CHEBI:57692"/>
    </ligand>
</feature>
<accession>A0A1Y0EI87</accession>
<dbReference type="RefSeq" id="WP_087213668.1">
    <property type="nucleotide sequence ID" value="NZ_CP021432.1"/>
</dbReference>
<dbReference type="KEGG" id="lvs:LOKVESSMR4R_03947"/>
<evidence type="ECO:0000256" key="1">
    <source>
        <dbReference type="ARBA" id="ARBA00005817"/>
    </source>
</evidence>
<feature type="domain" description="Electron transfer flavoprotein alpha/beta-subunit N-terminal" evidence="10">
    <location>
        <begin position="3"/>
        <end position="179"/>
    </location>
</feature>
<keyword evidence="2" id="KW-0813">Transport</keyword>
<dbReference type="Gene3D" id="3.40.50.620">
    <property type="entry name" value="HUPs"/>
    <property type="match status" value="1"/>
</dbReference>
<keyword evidence="11" id="KW-0614">Plasmid</keyword>
<dbReference type="GO" id="GO:0009055">
    <property type="term" value="F:electron transfer activity"/>
    <property type="evidence" value="ECO:0007669"/>
    <property type="project" value="InterPro"/>
</dbReference>
<dbReference type="InterPro" id="IPR029035">
    <property type="entry name" value="DHS-like_NAD/FAD-binding_dom"/>
</dbReference>
<evidence type="ECO:0000256" key="7">
    <source>
        <dbReference type="ARBA" id="ARBA00068674"/>
    </source>
</evidence>
<dbReference type="Proteomes" id="UP000195273">
    <property type="component" value="Plasmid pSMR4r-1"/>
</dbReference>
<geneLocation type="plasmid" evidence="11 12">
    <name>pSMR4r-1</name>
</geneLocation>
<dbReference type="PIRSF" id="PIRSF000089">
    <property type="entry name" value="Electra_flavoP_a"/>
    <property type="match status" value="1"/>
</dbReference>
<dbReference type="EMBL" id="CP021432">
    <property type="protein sequence ID" value="ARU03170.1"/>
    <property type="molecule type" value="Genomic_DNA"/>
</dbReference>
<gene>
    <name evidence="11" type="primary">etfA</name>
    <name evidence="11" type="ORF">LOKVESSMR4R_03947</name>
</gene>
<keyword evidence="4 9" id="KW-0274">FAD</keyword>
<keyword evidence="5" id="KW-0249">Electron transport</keyword>
<feature type="binding site" evidence="9">
    <location>
        <begin position="238"/>
        <end position="242"/>
    </location>
    <ligand>
        <name>FAD</name>
        <dbReference type="ChEBI" id="CHEBI:57692"/>
    </ligand>
</feature>
<evidence type="ECO:0000313" key="11">
    <source>
        <dbReference type="EMBL" id="ARU03170.1"/>
    </source>
</evidence>